<dbReference type="Gene3D" id="3.40.630.10">
    <property type="entry name" value="Zn peptidases"/>
    <property type="match status" value="1"/>
</dbReference>
<dbReference type="PANTHER" id="PTHR12147:SF26">
    <property type="entry name" value="PEPTIDASE M28 DOMAIN-CONTAINING PROTEIN"/>
    <property type="match status" value="1"/>
</dbReference>
<gene>
    <name evidence="3" type="ORF">CLV32_1608</name>
</gene>
<evidence type="ECO:0000259" key="2">
    <source>
        <dbReference type="Pfam" id="PF04389"/>
    </source>
</evidence>
<dbReference type="Pfam" id="PF04389">
    <property type="entry name" value="Peptidase_M28"/>
    <property type="match status" value="1"/>
</dbReference>
<dbReference type="RefSeq" id="WP_133554146.1">
    <property type="nucleotide sequence ID" value="NZ_SNWM01000002.1"/>
</dbReference>
<dbReference type="SUPFAM" id="SSF53187">
    <property type="entry name" value="Zn-dependent exopeptidases"/>
    <property type="match status" value="1"/>
</dbReference>
<dbReference type="AlphaFoldDB" id="A0A4R6IKL9"/>
<dbReference type="OrthoDB" id="9764939at2"/>
<dbReference type="InterPro" id="IPR045175">
    <property type="entry name" value="M28_fam"/>
</dbReference>
<proteinExistence type="predicted"/>
<sequence>MRVYLLIPLALLLSCRSVKNSNTPKSNEQLLTDVRILSSDEYQGRRTGTKGAEMSRSYISGRLKKLGLKSFSGYTNYEQPFKAKEKNGSLSDAKNLIAYIPGKSDQAIVISAHYDHLGVVNNEIFNGADDNASGVAGLLKIAAWYAKAKPDNTIIFAFFDAGELEWQGSKYFVNHSPIMLEKILVNINLDMISHNDQNILYVAGTLKNPQLKPFITYTNQELKIRTGHDNPKQSVEDWTNQSDQGAFNAKKVPFLYFGVEDHKDYHKESDEYQNINPDFLISTSNAILEIVDNIDKQRDIQALYREKLQMKKQ</sequence>
<name>A0A4R6IKL9_9SPHI</name>
<dbReference type="Proteomes" id="UP000295499">
    <property type="component" value="Unassembled WGS sequence"/>
</dbReference>
<dbReference type="EMBL" id="SNWM01000002">
    <property type="protein sequence ID" value="TDO22630.1"/>
    <property type="molecule type" value="Genomic_DNA"/>
</dbReference>
<evidence type="ECO:0000313" key="3">
    <source>
        <dbReference type="EMBL" id="TDO22630.1"/>
    </source>
</evidence>
<protein>
    <submittedName>
        <fullName evidence="3">Peptidase M28-like protein</fullName>
    </submittedName>
</protein>
<feature type="chain" id="PRO_5020578360" evidence="1">
    <location>
        <begin position="21"/>
        <end position="313"/>
    </location>
</feature>
<dbReference type="GO" id="GO:0006508">
    <property type="term" value="P:proteolysis"/>
    <property type="evidence" value="ECO:0007669"/>
    <property type="project" value="InterPro"/>
</dbReference>
<feature type="domain" description="Peptidase M28" evidence="2">
    <location>
        <begin position="95"/>
        <end position="290"/>
    </location>
</feature>
<evidence type="ECO:0000313" key="4">
    <source>
        <dbReference type="Proteomes" id="UP000295499"/>
    </source>
</evidence>
<organism evidence="3 4">
    <name type="scientific">Pedobacter duraquae</name>
    <dbReference type="NCBI Taxonomy" id="425511"/>
    <lineage>
        <taxon>Bacteria</taxon>
        <taxon>Pseudomonadati</taxon>
        <taxon>Bacteroidota</taxon>
        <taxon>Sphingobacteriia</taxon>
        <taxon>Sphingobacteriales</taxon>
        <taxon>Sphingobacteriaceae</taxon>
        <taxon>Pedobacter</taxon>
    </lineage>
</organism>
<evidence type="ECO:0000256" key="1">
    <source>
        <dbReference type="SAM" id="SignalP"/>
    </source>
</evidence>
<keyword evidence="4" id="KW-1185">Reference proteome</keyword>
<dbReference type="PANTHER" id="PTHR12147">
    <property type="entry name" value="METALLOPEPTIDASE M28 FAMILY MEMBER"/>
    <property type="match status" value="1"/>
</dbReference>
<reference evidence="3 4" key="1">
    <citation type="submission" date="2019-03" db="EMBL/GenBank/DDBJ databases">
        <title>Genomic Encyclopedia of Archaeal and Bacterial Type Strains, Phase II (KMG-II): from individual species to whole genera.</title>
        <authorList>
            <person name="Goeker M."/>
        </authorList>
    </citation>
    <scope>NUCLEOTIDE SEQUENCE [LARGE SCALE GENOMIC DNA]</scope>
    <source>
        <strain evidence="3 4">DSM 19034</strain>
    </source>
</reference>
<dbReference type="PROSITE" id="PS51257">
    <property type="entry name" value="PROKAR_LIPOPROTEIN"/>
    <property type="match status" value="1"/>
</dbReference>
<accession>A0A4R6IKL9</accession>
<dbReference type="GO" id="GO:0008235">
    <property type="term" value="F:metalloexopeptidase activity"/>
    <property type="evidence" value="ECO:0007669"/>
    <property type="project" value="InterPro"/>
</dbReference>
<feature type="signal peptide" evidence="1">
    <location>
        <begin position="1"/>
        <end position="20"/>
    </location>
</feature>
<keyword evidence="1" id="KW-0732">Signal</keyword>
<comment type="caution">
    <text evidence="3">The sequence shown here is derived from an EMBL/GenBank/DDBJ whole genome shotgun (WGS) entry which is preliminary data.</text>
</comment>
<dbReference type="InterPro" id="IPR007484">
    <property type="entry name" value="Peptidase_M28"/>
</dbReference>